<comment type="subcellular location">
    <subcellularLocation>
        <location evidence="2">Golgi apparatus membrane</location>
        <topology evidence="2">Single-pass type II membrane protein</topology>
    </subcellularLocation>
    <subcellularLocation>
        <location evidence="12">Golgi apparatus</location>
        <location evidence="12">Golgi stack membrane</location>
    </subcellularLocation>
</comment>
<evidence type="ECO:0000256" key="4">
    <source>
        <dbReference type="ARBA" id="ARBA00022793"/>
    </source>
</evidence>
<accession>A0A974NVN7</accession>
<dbReference type="InterPro" id="IPR044516">
    <property type="entry name" value="UXS-like"/>
</dbReference>
<reference evidence="15" key="1">
    <citation type="submission" date="2020-09" db="EMBL/GenBank/DDBJ databases">
        <title>Sphingomonas sp., a new species isolated from pork steak.</title>
        <authorList>
            <person name="Heidler von Heilborn D."/>
        </authorList>
    </citation>
    <scope>NUCLEOTIDE SEQUENCE [LARGE SCALE GENOMIC DNA]</scope>
</reference>
<evidence type="ECO:0000259" key="13">
    <source>
        <dbReference type="Pfam" id="PF01370"/>
    </source>
</evidence>
<keyword evidence="5" id="KW-0735">Signal-anchor</keyword>
<dbReference type="EMBL" id="CP061035">
    <property type="protein sequence ID" value="QQV77748.1"/>
    <property type="molecule type" value="Genomic_DNA"/>
</dbReference>
<dbReference type="PANTHER" id="PTHR43078:SF6">
    <property type="entry name" value="UDP-GLUCURONIC ACID DECARBOXYLASE 1"/>
    <property type="match status" value="1"/>
</dbReference>
<evidence type="ECO:0000256" key="5">
    <source>
        <dbReference type="ARBA" id="ARBA00022968"/>
    </source>
</evidence>
<keyword evidence="9" id="KW-0472">Membrane</keyword>
<sequence length="335" mass="37258">MGQRILVTGGAGFLGSHLCEELHDRGHDIWCLDNLETGTEDNIEHLKRFARFRFVRGDVRDPFPDMAFDRIYNLACPASPRHYQADPIGTMKTSVFGAINALELARKTGARVLQTSTSEIYGDPEVHPQPEEYVGAVNCTGIRACYDEGKRAAETLFFDYHREHGVGIRVARLFNSYGTRMQAGDGRVIPNFIDQALRGEPITIYGDGSQTRSFCYVTDTVEGLIRLMEADDSCIGPVNIGNPIEFTISELAALVIERTGSSSPVIRRPLPQDDPKLRRPDIRMARALLGWEPVVGLEEGLDRVIAVAREMLDDGDRSERADVRQLASIEGDRHA</sequence>
<dbReference type="RefSeq" id="WP_202094593.1">
    <property type="nucleotide sequence ID" value="NZ_CP061035.1"/>
</dbReference>
<dbReference type="AlphaFoldDB" id="A0A974NVN7"/>
<keyword evidence="15" id="KW-1185">Reference proteome</keyword>
<dbReference type="SUPFAM" id="SSF51735">
    <property type="entry name" value="NAD(P)-binding Rossmann-fold domains"/>
    <property type="match status" value="1"/>
</dbReference>
<dbReference type="InterPro" id="IPR036291">
    <property type="entry name" value="NAD(P)-bd_dom_sf"/>
</dbReference>
<keyword evidence="3" id="KW-0812">Transmembrane</keyword>
<keyword evidence="8" id="KW-0333">Golgi apparatus</keyword>
<evidence type="ECO:0000256" key="1">
    <source>
        <dbReference type="ARBA" id="ARBA00001911"/>
    </source>
</evidence>
<dbReference type="FunFam" id="3.40.50.720:FF:000065">
    <property type="entry name" value="UDP-glucuronic acid decarboxylase 1"/>
    <property type="match status" value="1"/>
</dbReference>
<evidence type="ECO:0000313" key="15">
    <source>
        <dbReference type="Proteomes" id="UP000595894"/>
    </source>
</evidence>
<evidence type="ECO:0000256" key="10">
    <source>
        <dbReference type="ARBA" id="ARBA00023180"/>
    </source>
</evidence>
<dbReference type="GO" id="GO:0042732">
    <property type="term" value="P:D-xylose metabolic process"/>
    <property type="evidence" value="ECO:0007669"/>
    <property type="project" value="InterPro"/>
</dbReference>
<dbReference type="Pfam" id="PF01370">
    <property type="entry name" value="Epimerase"/>
    <property type="match status" value="1"/>
</dbReference>
<gene>
    <name evidence="14" type="ORF">H5J25_02920</name>
</gene>
<keyword evidence="6" id="KW-1133">Transmembrane helix</keyword>
<evidence type="ECO:0000256" key="12">
    <source>
        <dbReference type="ARBA" id="ARBA00037859"/>
    </source>
</evidence>
<dbReference type="KEGG" id="sari:H5J25_02920"/>
<dbReference type="Proteomes" id="UP000595894">
    <property type="component" value="Chromosome"/>
</dbReference>
<dbReference type="PANTHER" id="PTHR43078">
    <property type="entry name" value="UDP-GLUCURONIC ACID DECARBOXYLASE-RELATED"/>
    <property type="match status" value="1"/>
</dbReference>
<evidence type="ECO:0000313" key="14">
    <source>
        <dbReference type="EMBL" id="QQV77748.1"/>
    </source>
</evidence>
<evidence type="ECO:0000256" key="7">
    <source>
        <dbReference type="ARBA" id="ARBA00023027"/>
    </source>
</evidence>
<evidence type="ECO:0000256" key="3">
    <source>
        <dbReference type="ARBA" id="ARBA00022692"/>
    </source>
</evidence>
<evidence type="ECO:0000256" key="11">
    <source>
        <dbReference type="ARBA" id="ARBA00023239"/>
    </source>
</evidence>
<evidence type="ECO:0000256" key="8">
    <source>
        <dbReference type="ARBA" id="ARBA00023034"/>
    </source>
</evidence>
<dbReference type="GO" id="GO:0005737">
    <property type="term" value="C:cytoplasm"/>
    <property type="evidence" value="ECO:0007669"/>
    <property type="project" value="TreeGrafter"/>
</dbReference>
<proteinExistence type="predicted"/>
<dbReference type="InterPro" id="IPR001509">
    <property type="entry name" value="Epimerase_deHydtase"/>
</dbReference>
<feature type="domain" description="NAD-dependent epimerase/dehydratase" evidence="13">
    <location>
        <begin position="5"/>
        <end position="241"/>
    </location>
</feature>
<evidence type="ECO:0000256" key="6">
    <source>
        <dbReference type="ARBA" id="ARBA00022989"/>
    </source>
</evidence>
<keyword evidence="10" id="KW-0325">Glycoprotein</keyword>
<evidence type="ECO:0000256" key="9">
    <source>
        <dbReference type="ARBA" id="ARBA00023136"/>
    </source>
</evidence>
<dbReference type="GO" id="GO:0048040">
    <property type="term" value="F:UDP-glucuronate decarboxylase activity"/>
    <property type="evidence" value="ECO:0007669"/>
    <property type="project" value="TreeGrafter"/>
</dbReference>
<comment type="cofactor">
    <cofactor evidence="1">
        <name>NAD(+)</name>
        <dbReference type="ChEBI" id="CHEBI:57540"/>
    </cofactor>
</comment>
<dbReference type="GO" id="GO:0070403">
    <property type="term" value="F:NAD+ binding"/>
    <property type="evidence" value="ECO:0007669"/>
    <property type="project" value="InterPro"/>
</dbReference>
<protein>
    <submittedName>
        <fullName evidence="14">SDR family oxidoreductase</fullName>
    </submittedName>
</protein>
<keyword evidence="4" id="KW-0210">Decarboxylase</keyword>
<name>A0A974NVN7_9SPHN</name>
<organism evidence="14 15">
    <name type="scientific">Sphingomonas aliaeris</name>
    <dbReference type="NCBI Taxonomy" id="2759526"/>
    <lineage>
        <taxon>Bacteria</taxon>
        <taxon>Pseudomonadati</taxon>
        <taxon>Pseudomonadota</taxon>
        <taxon>Alphaproteobacteria</taxon>
        <taxon>Sphingomonadales</taxon>
        <taxon>Sphingomonadaceae</taxon>
        <taxon>Sphingomonas</taxon>
    </lineage>
</organism>
<keyword evidence="11" id="KW-0456">Lyase</keyword>
<evidence type="ECO:0000256" key="2">
    <source>
        <dbReference type="ARBA" id="ARBA00004323"/>
    </source>
</evidence>
<dbReference type="Gene3D" id="3.40.50.720">
    <property type="entry name" value="NAD(P)-binding Rossmann-like Domain"/>
    <property type="match status" value="1"/>
</dbReference>
<dbReference type="CDD" id="cd05230">
    <property type="entry name" value="UGD_SDR_e"/>
    <property type="match status" value="1"/>
</dbReference>
<keyword evidence="7" id="KW-0520">NAD</keyword>